<keyword evidence="5" id="KW-1185">Reference proteome</keyword>
<dbReference type="InterPro" id="IPR052158">
    <property type="entry name" value="INH-QAR"/>
</dbReference>
<keyword evidence="1" id="KW-0805">Transcription regulation</keyword>
<dbReference type="SMART" id="SM00342">
    <property type="entry name" value="HTH_ARAC"/>
    <property type="match status" value="1"/>
</dbReference>
<dbReference type="Gene3D" id="1.10.10.60">
    <property type="entry name" value="Homeodomain-like"/>
    <property type="match status" value="1"/>
</dbReference>
<protein>
    <submittedName>
        <fullName evidence="4">GlxA family transcriptional regulator</fullName>
    </submittedName>
</protein>
<dbReference type="InterPro" id="IPR018060">
    <property type="entry name" value="HTH_AraC"/>
</dbReference>
<evidence type="ECO:0000259" key="3">
    <source>
        <dbReference type="PROSITE" id="PS01124"/>
    </source>
</evidence>
<name>A0ABV6QPI3_9ACTN</name>
<sequence>MHRVAVLIAQRVNNLNLAIPGQVFGTAHSQDKPAGVLFGAPLYEVVMCGERPDLVVTGRGGVEVFRVTAPYDLSAALTAETVIVPGAGTDTEPAAEVLAVLRQAHARGARIASICTGAFLLAAAGLLDGRRVTTHWTSAPALARRYPKLEVDPNVLFVDDGDVLTSAGAASGFDLCIQMVRNDFGSAVAAEVARHIVVPPQREGGQAQFIVHPEPVADSGSLEPTMRWLRDHLGDPLTLADIARQAAISPRTLNRRFHEQTGLTPLQWLLTQRVRHAQALLETTSLSVEEIAGHCGFGTAINLRQHFTRRVHMSPVAYRRAFQAPLPADSPASAN</sequence>
<evidence type="ECO:0000256" key="2">
    <source>
        <dbReference type="ARBA" id="ARBA00023163"/>
    </source>
</evidence>
<dbReference type="SUPFAM" id="SSF52317">
    <property type="entry name" value="Class I glutamine amidotransferase-like"/>
    <property type="match status" value="1"/>
</dbReference>
<keyword evidence="2" id="KW-0804">Transcription</keyword>
<dbReference type="Pfam" id="PF12833">
    <property type="entry name" value="HTH_18"/>
    <property type="match status" value="1"/>
</dbReference>
<dbReference type="Pfam" id="PF01965">
    <property type="entry name" value="DJ-1_PfpI"/>
    <property type="match status" value="1"/>
</dbReference>
<dbReference type="CDD" id="cd03137">
    <property type="entry name" value="GATase1_AraC_1"/>
    <property type="match status" value="1"/>
</dbReference>
<organism evidence="4 5">
    <name type="scientific">Kribbella deserti</name>
    <dbReference type="NCBI Taxonomy" id="1926257"/>
    <lineage>
        <taxon>Bacteria</taxon>
        <taxon>Bacillati</taxon>
        <taxon>Actinomycetota</taxon>
        <taxon>Actinomycetes</taxon>
        <taxon>Propionibacteriales</taxon>
        <taxon>Kribbellaceae</taxon>
        <taxon>Kribbella</taxon>
    </lineage>
</organism>
<dbReference type="InterPro" id="IPR002818">
    <property type="entry name" value="DJ-1/PfpI"/>
</dbReference>
<dbReference type="PANTHER" id="PTHR43130:SF3">
    <property type="entry name" value="HTH-TYPE TRANSCRIPTIONAL REGULATOR RV1931C"/>
    <property type="match status" value="1"/>
</dbReference>
<evidence type="ECO:0000313" key="5">
    <source>
        <dbReference type="Proteomes" id="UP001589890"/>
    </source>
</evidence>
<dbReference type="Gene3D" id="3.40.50.880">
    <property type="match status" value="1"/>
</dbReference>
<dbReference type="PANTHER" id="PTHR43130">
    <property type="entry name" value="ARAC-FAMILY TRANSCRIPTIONAL REGULATOR"/>
    <property type="match status" value="1"/>
</dbReference>
<dbReference type="InterPro" id="IPR009057">
    <property type="entry name" value="Homeodomain-like_sf"/>
</dbReference>
<dbReference type="InterPro" id="IPR029062">
    <property type="entry name" value="Class_I_gatase-like"/>
</dbReference>
<dbReference type="PROSITE" id="PS01124">
    <property type="entry name" value="HTH_ARAC_FAMILY_2"/>
    <property type="match status" value="1"/>
</dbReference>
<dbReference type="Proteomes" id="UP001589890">
    <property type="component" value="Unassembled WGS sequence"/>
</dbReference>
<evidence type="ECO:0000256" key="1">
    <source>
        <dbReference type="ARBA" id="ARBA00023015"/>
    </source>
</evidence>
<dbReference type="RefSeq" id="WP_380049954.1">
    <property type="nucleotide sequence ID" value="NZ_JBHLTC010000026.1"/>
</dbReference>
<dbReference type="SUPFAM" id="SSF46689">
    <property type="entry name" value="Homeodomain-like"/>
    <property type="match status" value="2"/>
</dbReference>
<dbReference type="EMBL" id="JBHLTC010000026">
    <property type="protein sequence ID" value="MFC0626440.1"/>
    <property type="molecule type" value="Genomic_DNA"/>
</dbReference>
<accession>A0ABV6QPI3</accession>
<evidence type="ECO:0000313" key="4">
    <source>
        <dbReference type="EMBL" id="MFC0626440.1"/>
    </source>
</evidence>
<comment type="caution">
    <text evidence="4">The sequence shown here is derived from an EMBL/GenBank/DDBJ whole genome shotgun (WGS) entry which is preliminary data.</text>
</comment>
<reference evidence="4 5" key="1">
    <citation type="submission" date="2024-09" db="EMBL/GenBank/DDBJ databases">
        <authorList>
            <person name="Sun Q."/>
            <person name="Mori K."/>
        </authorList>
    </citation>
    <scope>NUCLEOTIDE SEQUENCE [LARGE SCALE GENOMIC DNA]</scope>
    <source>
        <strain evidence="4 5">CGMCC 1.15906</strain>
    </source>
</reference>
<gene>
    <name evidence="4" type="ORF">ACFFGN_20340</name>
</gene>
<proteinExistence type="predicted"/>
<feature type="domain" description="HTH araC/xylS-type" evidence="3">
    <location>
        <begin position="223"/>
        <end position="321"/>
    </location>
</feature>